<feature type="chain" id="PRO_5040357909" description="Secreted protein" evidence="1">
    <location>
        <begin position="17"/>
        <end position="80"/>
    </location>
</feature>
<dbReference type="AlphaFoldDB" id="A0A9P8UUT7"/>
<evidence type="ECO:0008006" key="4">
    <source>
        <dbReference type="Google" id="ProtNLM"/>
    </source>
</evidence>
<evidence type="ECO:0000313" key="3">
    <source>
        <dbReference type="Proteomes" id="UP000758603"/>
    </source>
</evidence>
<dbReference type="EMBL" id="JAGPXC010000002">
    <property type="protein sequence ID" value="KAH6658591.1"/>
    <property type="molecule type" value="Genomic_DNA"/>
</dbReference>
<keyword evidence="3" id="KW-1185">Reference proteome</keyword>
<reference evidence="2" key="1">
    <citation type="journal article" date="2021" name="Nat. Commun.">
        <title>Genetic determinants of endophytism in the Arabidopsis root mycobiome.</title>
        <authorList>
            <person name="Mesny F."/>
            <person name="Miyauchi S."/>
            <person name="Thiergart T."/>
            <person name="Pickel B."/>
            <person name="Atanasova L."/>
            <person name="Karlsson M."/>
            <person name="Huettel B."/>
            <person name="Barry K.W."/>
            <person name="Haridas S."/>
            <person name="Chen C."/>
            <person name="Bauer D."/>
            <person name="Andreopoulos W."/>
            <person name="Pangilinan J."/>
            <person name="LaButti K."/>
            <person name="Riley R."/>
            <person name="Lipzen A."/>
            <person name="Clum A."/>
            <person name="Drula E."/>
            <person name="Henrissat B."/>
            <person name="Kohler A."/>
            <person name="Grigoriev I.V."/>
            <person name="Martin F.M."/>
            <person name="Hacquard S."/>
        </authorList>
    </citation>
    <scope>NUCLEOTIDE SEQUENCE</scope>
    <source>
        <strain evidence="2">MPI-SDFR-AT-0073</strain>
    </source>
</reference>
<proteinExistence type="predicted"/>
<dbReference type="RefSeq" id="XP_045962825.1">
    <property type="nucleotide sequence ID" value="XM_046102323.1"/>
</dbReference>
<gene>
    <name evidence="2" type="ORF">BKA67DRAFT_558487</name>
</gene>
<protein>
    <recommendedName>
        <fullName evidence="4">Secreted protein</fullName>
    </recommendedName>
</protein>
<evidence type="ECO:0000256" key="1">
    <source>
        <dbReference type="SAM" id="SignalP"/>
    </source>
</evidence>
<evidence type="ECO:0000313" key="2">
    <source>
        <dbReference type="EMBL" id="KAH6658591.1"/>
    </source>
</evidence>
<keyword evidence="1" id="KW-0732">Signal</keyword>
<dbReference type="GeneID" id="70131215"/>
<dbReference type="Proteomes" id="UP000758603">
    <property type="component" value="Unassembled WGS sequence"/>
</dbReference>
<comment type="caution">
    <text evidence="2">The sequence shown here is derived from an EMBL/GenBank/DDBJ whole genome shotgun (WGS) entry which is preliminary data.</text>
</comment>
<name>A0A9P8UUT7_9PEZI</name>
<feature type="signal peptide" evidence="1">
    <location>
        <begin position="1"/>
        <end position="16"/>
    </location>
</feature>
<accession>A0A9P8UUT7</accession>
<sequence>MGVVLSIASHNALSLALSSLCRVSVLAPSTALLMTVLASAEFQSDMSLVLRTYYSKNTTLHFFWPSVEEPHLSINSNSGV</sequence>
<organism evidence="2 3">
    <name type="scientific">Truncatella angustata</name>
    <dbReference type="NCBI Taxonomy" id="152316"/>
    <lineage>
        <taxon>Eukaryota</taxon>
        <taxon>Fungi</taxon>
        <taxon>Dikarya</taxon>
        <taxon>Ascomycota</taxon>
        <taxon>Pezizomycotina</taxon>
        <taxon>Sordariomycetes</taxon>
        <taxon>Xylariomycetidae</taxon>
        <taxon>Amphisphaeriales</taxon>
        <taxon>Sporocadaceae</taxon>
        <taxon>Truncatella</taxon>
    </lineage>
</organism>